<dbReference type="AlphaFoldDB" id="A0A7S4MDL5"/>
<dbReference type="Gene3D" id="3.40.50.1110">
    <property type="entry name" value="SGNH hydrolase"/>
    <property type="match status" value="1"/>
</dbReference>
<name>A0A7S4MDL5_9STRA</name>
<organism evidence="2">
    <name type="scientific">Odontella aurita</name>
    <dbReference type="NCBI Taxonomy" id="265563"/>
    <lineage>
        <taxon>Eukaryota</taxon>
        <taxon>Sar</taxon>
        <taxon>Stramenopiles</taxon>
        <taxon>Ochrophyta</taxon>
        <taxon>Bacillariophyta</taxon>
        <taxon>Mediophyceae</taxon>
        <taxon>Biddulphiophycidae</taxon>
        <taxon>Eupodiscales</taxon>
        <taxon>Odontellaceae</taxon>
        <taxon>Odontella</taxon>
    </lineage>
</organism>
<accession>A0A7S4MDL5</accession>
<dbReference type="InterPro" id="IPR036514">
    <property type="entry name" value="SGNH_hydro_sf"/>
</dbReference>
<sequence length="359" mass="38587">MMASRSGTVGLVAFLTAAVSAILLLVSRTSSPLNGSGTKSLVDGRSIDALLSGVILKDPGAYSLLKMCDEDGSCHEDPAVSTPRTAYSAMDREQHVKWWNYHAVLNATAQEYAARRGDEGSISGRSRPLILLGDSITESWLGTGIGEPRARADGVPEVLSELSQREDFDPLVVAVSGDQTQHLLYRMGHGQILSGYADDPNSLFVCMIGTNDLGSGILPGPTTEGVLAVAEYILKNTKGTLIMFEILPRGDKKFKFLPAICPPRCDKHGEKFASFGPAVDKVNRALREAAPKLSKMYDGRMSLVGCGDLFVPKDGGGPGREVRDDLMPDQLHPNAEGYRLLADCLMRCVKGKCSRESVT</sequence>
<dbReference type="Pfam" id="PF13472">
    <property type="entry name" value="Lipase_GDSL_2"/>
    <property type="match status" value="1"/>
</dbReference>
<dbReference type="InterPro" id="IPR013830">
    <property type="entry name" value="SGNH_hydro"/>
</dbReference>
<proteinExistence type="predicted"/>
<evidence type="ECO:0000313" key="2">
    <source>
        <dbReference type="EMBL" id="CAE2215527.1"/>
    </source>
</evidence>
<dbReference type="EMBL" id="HBKQ01009391">
    <property type="protein sequence ID" value="CAE2215527.1"/>
    <property type="molecule type" value="Transcribed_RNA"/>
</dbReference>
<feature type="domain" description="SGNH hydrolase-type esterase" evidence="1">
    <location>
        <begin position="131"/>
        <end position="340"/>
    </location>
</feature>
<gene>
    <name evidence="2" type="ORF">OAUR00152_LOCUS6287</name>
</gene>
<dbReference type="SUPFAM" id="SSF52266">
    <property type="entry name" value="SGNH hydrolase"/>
    <property type="match status" value="1"/>
</dbReference>
<reference evidence="2" key="1">
    <citation type="submission" date="2021-01" db="EMBL/GenBank/DDBJ databases">
        <authorList>
            <person name="Corre E."/>
            <person name="Pelletier E."/>
            <person name="Niang G."/>
            <person name="Scheremetjew M."/>
            <person name="Finn R."/>
            <person name="Kale V."/>
            <person name="Holt S."/>
            <person name="Cochrane G."/>
            <person name="Meng A."/>
            <person name="Brown T."/>
            <person name="Cohen L."/>
        </authorList>
    </citation>
    <scope>NUCLEOTIDE SEQUENCE</scope>
    <source>
        <strain evidence="2">Isolate 1302-5</strain>
    </source>
</reference>
<evidence type="ECO:0000259" key="1">
    <source>
        <dbReference type="Pfam" id="PF13472"/>
    </source>
</evidence>
<protein>
    <recommendedName>
        <fullName evidence="1">SGNH hydrolase-type esterase domain-containing protein</fullName>
    </recommendedName>
</protein>